<comment type="caution">
    <text evidence="1">The sequence shown here is derived from an EMBL/GenBank/DDBJ whole genome shotgun (WGS) entry which is preliminary data.</text>
</comment>
<accession>A0ABN7WVB2</accession>
<proteinExistence type="predicted"/>
<dbReference type="EMBL" id="CAJVQB010066168">
    <property type="protein sequence ID" value="CAG8841556.1"/>
    <property type="molecule type" value="Genomic_DNA"/>
</dbReference>
<evidence type="ECO:0000313" key="2">
    <source>
        <dbReference type="Proteomes" id="UP000789901"/>
    </source>
</evidence>
<feature type="non-terminal residue" evidence="1">
    <location>
        <position position="43"/>
    </location>
</feature>
<evidence type="ECO:0000313" key="1">
    <source>
        <dbReference type="EMBL" id="CAG8841556.1"/>
    </source>
</evidence>
<keyword evidence="2" id="KW-1185">Reference proteome</keyword>
<organism evidence="1 2">
    <name type="scientific">Gigaspora margarita</name>
    <dbReference type="NCBI Taxonomy" id="4874"/>
    <lineage>
        <taxon>Eukaryota</taxon>
        <taxon>Fungi</taxon>
        <taxon>Fungi incertae sedis</taxon>
        <taxon>Mucoromycota</taxon>
        <taxon>Glomeromycotina</taxon>
        <taxon>Glomeromycetes</taxon>
        <taxon>Diversisporales</taxon>
        <taxon>Gigasporaceae</taxon>
        <taxon>Gigaspora</taxon>
    </lineage>
</organism>
<sequence length="43" mass="4950">EPEVRLNRNIKYCERGSLCIDQTRGLCMLEYKIDSSSLTADLD</sequence>
<dbReference type="Proteomes" id="UP000789901">
    <property type="component" value="Unassembled WGS sequence"/>
</dbReference>
<gene>
    <name evidence="1" type="ORF">GMARGA_LOCUS35493</name>
</gene>
<protein>
    <submittedName>
        <fullName evidence="1">18981_t:CDS:1</fullName>
    </submittedName>
</protein>
<reference evidence="1 2" key="1">
    <citation type="submission" date="2021-06" db="EMBL/GenBank/DDBJ databases">
        <authorList>
            <person name="Kallberg Y."/>
            <person name="Tangrot J."/>
            <person name="Rosling A."/>
        </authorList>
    </citation>
    <scope>NUCLEOTIDE SEQUENCE [LARGE SCALE GENOMIC DNA]</scope>
    <source>
        <strain evidence="1 2">120-4 pot B 10/14</strain>
    </source>
</reference>
<feature type="non-terminal residue" evidence="1">
    <location>
        <position position="1"/>
    </location>
</feature>
<name>A0ABN7WVB2_GIGMA</name>